<keyword evidence="4" id="KW-0735">Signal-anchor</keyword>
<evidence type="ECO:0000313" key="10">
    <source>
        <dbReference type="EMBL" id="QEQ49930.1"/>
    </source>
</evidence>
<proteinExistence type="predicted"/>
<dbReference type="PANTHER" id="PTHR22800:SF252">
    <property type="entry name" value="NATURAL KILLER CELLS ANTIGEN CD94"/>
    <property type="match status" value="1"/>
</dbReference>
<dbReference type="InterPro" id="IPR050919">
    <property type="entry name" value="NKG2/CD94_NK_receptors"/>
</dbReference>
<dbReference type="GO" id="GO:0030246">
    <property type="term" value="F:carbohydrate binding"/>
    <property type="evidence" value="ECO:0007669"/>
    <property type="project" value="UniProtKB-KW"/>
</dbReference>
<evidence type="ECO:0000256" key="6">
    <source>
        <dbReference type="ARBA" id="ARBA00023136"/>
    </source>
</evidence>
<dbReference type="InterPro" id="IPR016186">
    <property type="entry name" value="C-type_lectin-like/link_sf"/>
</dbReference>
<keyword evidence="3" id="KW-0430">Lectin</keyword>
<evidence type="ECO:0000256" key="3">
    <source>
        <dbReference type="ARBA" id="ARBA00022734"/>
    </source>
</evidence>
<keyword evidence="6 7" id="KW-0472">Membrane</keyword>
<dbReference type="Proteomes" id="UP000322250">
    <property type="component" value="Segment"/>
</dbReference>
<evidence type="ECO:0000256" key="7">
    <source>
        <dbReference type="SAM" id="Phobius"/>
    </source>
</evidence>
<evidence type="ECO:0000259" key="8">
    <source>
        <dbReference type="PROSITE" id="PS50041"/>
    </source>
</evidence>
<dbReference type="InterPro" id="IPR016187">
    <property type="entry name" value="CTDL_fold"/>
</dbReference>
<accession>A0A5J6CTG7</accession>
<keyword evidence="2 7" id="KW-0812">Transmembrane</keyword>
<evidence type="ECO:0000256" key="2">
    <source>
        <dbReference type="ARBA" id="ARBA00022692"/>
    </source>
</evidence>
<dbReference type="PROSITE" id="PS50041">
    <property type="entry name" value="C_TYPE_LECTIN_2"/>
    <property type="match status" value="1"/>
</dbReference>
<name>A0A5J6CTG7_9POXV</name>
<dbReference type="SMART" id="SM00034">
    <property type="entry name" value="CLECT"/>
    <property type="match status" value="1"/>
</dbReference>
<dbReference type="Gene3D" id="3.10.100.10">
    <property type="entry name" value="Mannose-Binding Protein A, subunit A"/>
    <property type="match status" value="1"/>
</dbReference>
<feature type="domain" description="C-type lectin" evidence="8">
    <location>
        <begin position="68"/>
        <end position="160"/>
    </location>
</feature>
<evidence type="ECO:0000313" key="9">
    <source>
        <dbReference type="EMBL" id="QEQ49717.1"/>
    </source>
</evidence>
<gene>
    <name evidence="10" type="primary">AKMV173</name>
</gene>
<keyword evidence="5 7" id="KW-1133">Transmembrane helix</keyword>
<dbReference type="GO" id="GO:0016020">
    <property type="term" value="C:membrane"/>
    <property type="evidence" value="ECO:0007669"/>
    <property type="project" value="UniProtKB-SubCell"/>
</dbReference>
<evidence type="ECO:0000313" key="12">
    <source>
        <dbReference type="Proteomes" id="UP000324755"/>
    </source>
</evidence>
<evidence type="ECO:0000313" key="11">
    <source>
        <dbReference type="Proteomes" id="UP000322250"/>
    </source>
</evidence>
<dbReference type="InterPro" id="IPR001304">
    <property type="entry name" value="C-type_lectin-like"/>
</dbReference>
<evidence type="ECO:0000256" key="4">
    <source>
        <dbReference type="ARBA" id="ARBA00022968"/>
    </source>
</evidence>
<dbReference type="EMBL" id="MN244298">
    <property type="protein sequence ID" value="QEQ49930.1"/>
    <property type="molecule type" value="Genomic_DNA"/>
</dbReference>
<reference evidence="11 12" key="1">
    <citation type="submission" date="2019-07" db="EMBL/GenBank/DDBJ databases">
        <title>Isolation and characterization of Akhmeta virus from wild caught rodents (Apodemus spp.) in Georgia.</title>
        <authorList>
            <person name="Doty J.B."/>
            <person name="Maghlakelidze G."/>
            <person name="Sikharulidze I."/>
            <person name="Tu S.-L."/>
            <person name="Morgan C.N."/>
            <person name="Mauldin M.R."/>
            <person name="Parkadze O."/>
            <person name="Kartskhia N."/>
            <person name="Turmanidze M."/>
            <person name="Matheny A."/>
            <person name="Davidson W."/>
            <person name="Tang S."/>
            <person name="Li Y."/>
            <person name="Upton C."/>
            <person name="Carroll D.S."/>
            <person name="Emerson G.L."/>
        </authorList>
    </citation>
    <scope>NUCLEOTIDE SEQUENCE [LARGE SCALE GENOMIC DNA]</scope>
    <source>
        <strain evidence="9">A39</strain>
        <strain evidence="10">A40</strain>
    </source>
</reference>
<dbReference type="SUPFAM" id="SSF56436">
    <property type="entry name" value="C-type lectin-like"/>
    <property type="match status" value="1"/>
</dbReference>
<dbReference type="EMBL" id="MN244297">
    <property type="protein sequence ID" value="QEQ49717.1"/>
    <property type="molecule type" value="Genomic_DNA"/>
</dbReference>
<dbReference type="Proteomes" id="UP000324755">
    <property type="component" value="Segment"/>
</dbReference>
<evidence type="ECO:0000256" key="1">
    <source>
        <dbReference type="ARBA" id="ARBA00004606"/>
    </source>
</evidence>
<comment type="subcellular location">
    <subcellularLocation>
        <location evidence="1">Membrane</location>
        <topology evidence="1">Single-pass type II membrane protein</topology>
    </subcellularLocation>
</comment>
<feature type="transmembrane region" description="Helical" evidence="7">
    <location>
        <begin position="12"/>
        <end position="34"/>
    </location>
</feature>
<organism evidence="10 12">
    <name type="scientific">Orthopoxvirus akhmetapox</name>
    <dbReference type="NCBI Taxonomy" id="2200830"/>
    <lineage>
        <taxon>Viruses</taxon>
        <taxon>Varidnaviria</taxon>
        <taxon>Bamfordvirae</taxon>
        <taxon>Nucleocytoviricota</taxon>
        <taxon>Pokkesviricetes</taxon>
        <taxon>Chitovirales</taxon>
        <taxon>Poxviridae</taxon>
        <taxon>Chordopoxvirinae</taxon>
        <taxon>Orthopoxvirus</taxon>
    </lineage>
</organism>
<dbReference type="Pfam" id="PF05473">
    <property type="entry name" value="UL45"/>
    <property type="match status" value="1"/>
</dbReference>
<sequence length="174" mass="19817">MGNHTISPKTDHAGYACCVICGLIIGIIFTATLLKTIERKVVIHTQPIDKMVKEAYIREDCPTDWISYNNRCIHLSTEQKTWEEGRNACKALNPNSDLINIETPSELSFLRSLRKGYWVGESEILNQTSPYKFIPKKKNTTIIKYGAKHINGTKKRKYICSVPNTPKLHSCYTI</sequence>
<evidence type="ECO:0000256" key="5">
    <source>
        <dbReference type="ARBA" id="ARBA00022989"/>
    </source>
</evidence>
<dbReference type="PANTHER" id="PTHR22800">
    <property type="entry name" value="C-TYPE LECTIN PROTEINS"/>
    <property type="match status" value="1"/>
</dbReference>
<protein>
    <submittedName>
        <fullName evidence="10">Lectin-like protein</fullName>
    </submittedName>
</protein>
<dbReference type="GO" id="GO:0002223">
    <property type="term" value="P:stimulatory C-type lectin receptor signaling pathway"/>
    <property type="evidence" value="ECO:0007669"/>
    <property type="project" value="TreeGrafter"/>
</dbReference>